<feature type="transmembrane region" description="Helical" evidence="12">
    <location>
        <begin position="861"/>
        <end position="884"/>
    </location>
</feature>
<evidence type="ECO:0000256" key="8">
    <source>
        <dbReference type="ARBA" id="ARBA00022989"/>
    </source>
</evidence>
<dbReference type="InterPro" id="IPR011527">
    <property type="entry name" value="ABC1_TM_dom"/>
</dbReference>
<evidence type="ECO:0000256" key="6">
    <source>
        <dbReference type="ARBA" id="ARBA00022741"/>
    </source>
</evidence>
<feature type="domain" description="ABC transporter" evidence="13">
    <location>
        <begin position="1039"/>
        <end position="1278"/>
    </location>
</feature>
<feature type="transmembrane region" description="Helical" evidence="12">
    <location>
        <begin position="204"/>
        <end position="223"/>
    </location>
</feature>
<dbReference type="SUPFAM" id="SSF90123">
    <property type="entry name" value="ABC transporter transmembrane region"/>
    <property type="match status" value="2"/>
</dbReference>
<feature type="domain" description="ABC transmembrane type-1" evidence="14">
    <location>
        <begin position="715"/>
        <end position="1004"/>
    </location>
</feature>
<dbReference type="FunFam" id="3.40.50.300:FF:000913">
    <property type="entry name" value="ABC multidrug transporter SitT"/>
    <property type="match status" value="1"/>
</dbReference>
<feature type="transmembrane region" description="Helical" evidence="12">
    <location>
        <begin position="713"/>
        <end position="736"/>
    </location>
</feature>
<comment type="similarity">
    <text evidence="2">Belongs to the ABC transporter superfamily. ABCB family. Multidrug resistance exporter (TC 3.A.1.201) subfamily.</text>
</comment>
<feature type="transmembrane region" description="Helical" evidence="12">
    <location>
        <begin position="756"/>
        <end position="784"/>
    </location>
</feature>
<feature type="transmembrane region" description="Helical" evidence="12">
    <location>
        <begin position="76"/>
        <end position="99"/>
    </location>
</feature>
<evidence type="ECO:0000256" key="2">
    <source>
        <dbReference type="ARBA" id="ARBA00007577"/>
    </source>
</evidence>
<proteinExistence type="inferred from homology"/>
<dbReference type="CDD" id="cd18578">
    <property type="entry name" value="ABC_6TM_Pgp_ABCB1_D2_like"/>
    <property type="match status" value="1"/>
</dbReference>
<gene>
    <name evidence="15" type="ORF">IF1G_07562</name>
</gene>
<dbReference type="PANTHER" id="PTHR43394:SF11">
    <property type="entry name" value="ATP-BINDING CASSETTE TRANSPORTER"/>
    <property type="match status" value="1"/>
</dbReference>
<dbReference type="Gene3D" id="3.40.50.300">
    <property type="entry name" value="P-loop containing nucleotide triphosphate hydrolases"/>
    <property type="match status" value="2"/>
</dbReference>
<reference evidence="15 16" key="1">
    <citation type="journal article" date="2019" name="Appl. Microbiol. Biotechnol.">
        <title>Genome sequence of Isaria javanica and comparative genome analysis insights into family S53 peptidase evolution in fungal entomopathogens.</title>
        <authorList>
            <person name="Lin R."/>
            <person name="Zhang X."/>
            <person name="Xin B."/>
            <person name="Zou M."/>
            <person name="Gao Y."/>
            <person name="Qin F."/>
            <person name="Hu Q."/>
            <person name="Xie B."/>
            <person name="Cheng X."/>
        </authorList>
    </citation>
    <scope>NUCLEOTIDE SEQUENCE [LARGE SCALE GENOMIC DNA]</scope>
    <source>
        <strain evidence="15 16">IJ1G</strain>
    </source>
</reference>
<feature type="domain" description="ABC transmembrane type-1" evidence="14">
    <location>
        <begin position="81"/>
        <end position="367"/>
    </location>
</feature>
<dbReference type="EMBL" id="SPUK01000011">
    <property type="protein sequence ID" value="TQV93830.1"/>
    <property type="molecule type" value="Genomic_DNA"/>
</dbReference>
<keyword evidence="5" id="KW-0677">Repeat</keyword>
<dbReference type="InterPro" id="IPR003593">
    <property type="entry name" value="AAA+_ATPase"/>
</dbReference>
<dbReference type="InterPro" id="IPR039421">
    <property type="entry name" value="Type_1_exporter"/>
</dbReference>
<keyword evidence="10" id="KW-0325">Glycoprotein</keyword>
<accession>A0A545VSH0</accession>
<keyword evidence="6" id="KW-0547">Nucleotide-binding</keyword>
<feature type="transmembrane region" description="Helical" evidence="12">
    <location>
        <begin position="836"/>
        <end position="855"/>
    </location>
</feature>
<feature type="transmembrane region" description="Helical" evidence="12">
    <location>
        <begin position="297"/>
        <end position="318"/>
    </location>
</feature>
<evidence type="ECO:0000256" key="7">
    <source>
        <dbReference type="ARBA" id="ARBA00022840"/>
    </source>
</evidence>
<dbReference type="GO" id="GO:0016887">
    <property type="term" value="F:ATP hydrolysis activity"/>
    <property type="evidence" value="ECO:0007669"/>
    <property type="project" value="InterPro"/>
</dbReference>
<dbReference type="InterPro" id="IPR027417">
    <property type="entry name" value="P-loop_NTPase"/>
</dbReference>
<comment type="subcellular location">
    <subcellularLocation>
        <location evidence="1">Membrane</location>
        <topology evidence="1">Multi-pass membrane protein</topology>
    </subcellularLocation>
</comment>
<evidence type="ECO:0000256" key="4">
    <source>
        <dbReference type="ARBA" id="ARBA00022692"/>
    </source>
</evidence>
<dbReference type="Proteomes" id="UP000315783">
    <property type="component" value="Unassembled WGS sequence"/>
</dbReference>
<name>A0A545VSH0_9HYPO</name>
<dbReference type="InterPro" id="IPR036640">
    <property type="entry name" value="ABC1_TM_sf"/>
</dbReference>
<feature type="transmembrane region" description="Helical" evidence="12">
    <location>
        <begin position="229"/>
        <end position="247"/>
    </location>
</feature>
<keyword evidence="3" id="KW-0813">Transport</keyword>
<dbReference type="PROSITE" id="PS50929">
    <property type="entry name" value="ABC_TM1F"/>
    <property type="match status" value="2"/>
</dbReference>
<keyword evidence="7" id="KW-0067">ATP-binding</keyword>
<evidence type="ECO:0000256" key="1">
    <source>
        <dbReference type="ARBA" id="ARBA00004141"/>
    </source>
</evidence>
<dbReference type="PROSITE" id="PS00211">
    <property type="entry name" value="ABC_TRANSPORTER_1"/>
    <property type="match status" value="1"/>
</dbReference>
<evidence type="ECO:0000313" key="16">
    <source>
        <dbReference type="Proteomes" id="UP000315783"/>
    </source>
</evidence>
<dbReference type="GO" id="GO:0005524">
    <property type="term" value="F:ATP binding"/>
    <property type="evidence" value="ECO:0007669"/>
    <property type="project" value="UniProtKB-KW"/>
</dbReference>
<dbReference type="PANTHER" id="PTHR43394">
    <property type="entry name" value="ATP-DEPENDENT PERMEASE MDL1, MITOCHONDRIAL"/>
    <property type="match status" value="1"/>
</dbReference>
<protein>
    <submittedName>
        <fullName evidence="15">Multidrug resistance protein 1</fullName>
    </submittedName>
</protein>
<feature type="region of interest" description="Disordered" evidence="11">
    <location>
        <begin position="1"/>
        <end position="25"/>
    </location>
</feature>
<evidence type="ECO:0000256" key="10">
    <source>
        <dbReference type="ARBA" id="ARBA00023180"/>
    </source>
</evidence>
<organism evidence="15 16">
    <name type="scientific">Cordyceps javanica</name>
    <dbReference type="NCBI Taxonomy" id="43265"/>
    <lineage>
        <taxon>Eukaryota</taxon>
        <taxon>Fungi</taxon>
        <taxon>Dikarya</taxon>
        <taxon>Ascomycota</taxon>
        <taxon>Pezizomycotina</taxon>
        <taxon>Sordariomycetes</taxon>
        <taxon>Hypocreomycetidae</taxon>
        <taxon>Hypocreales</taxon>
        <taxon>Cordycipitaceae</taxon>
        <taxon>Cordyceps</taxon>
    </lineage>
</organism>
<dbReference type="Gene3D" id="1.20.1560.10">
    <property type="entry name" value="ABC transporter type 1, transmembrane domain"/>
    <property type="match status" value="1"/>
</dbReference>
<dbReference type="Pfam" id="PF00005">
    <property type="entry name" value="ABC_tran"/>
    <property type="match status" value="2"/>
</dbReference>
<feature type="transmembrane region" description="Helical" evidence="12">
    <location>
        <begin position="944"/>
        <end position="963"/>
    </location>
</feature>
<evidence type="ECO:0000256" key="12">
    <source>
        <dbReference type="SAM" id="Phobius"/>
    </source>
</evidence>
<dbReference type="CDD" id="cd18577">
    <property type="entry name" value="ABC_6TM_Pgp_ABCB1_D1_like"/>
    <property type="match status" value="1"/>
</dbReference>
<keyword evidence="16" id="KW-1185">Reference proteome</keyword>
<dbReference type="FunFam" id="3.40.50.300:FF:000240">
    <property type="entry name" value="ABC transporter B family member 20"/>
    <property type="match status" value="1"/>
</dbReference>
<dbReference type="InterPro" id="IPR003439">
    <property type="entry name" value="ABC_transporter-like_ATP-bd"/>
</dbReference>
<sequence length="1285" mass="139115">MSNGNQHPASSAEDGAITAGGPAQPAQQGLSITAAATPAFEAHVAVERAALQQQLHFDDSNVSFFGIFRFADSIDVIVVTISTLCAVIAGSLIPVTPIISSRIIKAFSKAEGHDQDAESLLNRYTVYYAYIVLVALVTWFIATAGFNYTGARIARRIKIRFFAATLKQNMAIFDDNGIGGILSQLTDDANAVQNAVSSKLSQTIAALGTLIATVAVCFAVDAILMLELIWSLFVGYVVLYLGGVLTVRYSTRSIEASSAGSGVIEEAFSSIKTTTSLGIQKYVHDTYMNFLKQSAKYGFFITSINGILIAVCVATGYLNVALAFWQGARRITEGSSSFTAVVTIAMVSKAAAFCVLGVGANVEAFSLAVAGARRLTRMIQRTSPIDSSSDEGLVPNQFSPAIELHNIRHVYPCRPATTVLDNVSIKFPAGKTTALVGHSGSGKSSIAHLLLRFYDPLSGSIVLGGRNLADYQIGWLRRQMAVVKQEPFMFNKTVYENIELGFTGDQGRHLSPPERRKAVEQAARVAQASEFISKLPQGYDTVVGVRGSRLSGGQLQRIAIARALVNNPRILILDEATSALDSETEARLLATMAESDRQQTNIVIAHRLSTIRNADNIIVLDAGRVVESGKHDELMAAESHYYRLVKAQDQDHDKEDPFDDAYEYRPSTDGVAVQDTDNVLDLSGAETDRFATSTSIWSMMLFMIKLSKRESHWMIIGLIGSIIAGGEEAVSAVLFGKVITALARPLDQADSIRSDAAFYAWMFLLLALVMLLSSVAEGVAFAIVAEHLSNRVRDLTLDHYLKMDVSFFDKEENSFGAISGFLSGSASDITGLSGSALGIILICFSTVVSGIVISFALGWKLALVCFAVMPLMVGGGYFGVLLVADFEEMNETYAHQAAEFAGETLAGIQTIAALTREEESLHTFQEILRSNEPKALVSNIKVSFMYALTQTAYYACMAVSFWYGGRLILRGEYTLFQAITIQSAMLLSAFSAGLVFAWTPNIGKAKQAAASLQRLLSQKSEIDPSSIDGTDPGNIQGHVQFNSVSFAYPSRPDNLALDNVSFTIPAGANIAFVGATGSGKSTIVSLIERFYDPLKGSIFVDSKPITSYKLSKYRNCIGLVSQVPNLYRGTIRDNLILGMDDDTTITEDDIKQACEEAFIYEFISSLPDGLNTEVGSKGVQLSIGQKQRIVLARTLLRKPKILLLDEATSALDSQSESIIQEALEKMKRARTTITIAHRLSTIVKADNIYVLNDGRIVESGSHAQLMARKGDYHRLYMASKSGQTL</sequence>
<evidence type="ECO:0000259" key="13">
    <source>
        <dbReference type="PROSITE" id="PS50893"/>
    </source>
</evidence>
<dbReference type="GO" id="GO:0005743">
    <property type="term" value="C:mitochondrial inner membrane"/>
    <property type="evidence" value="ECO:0007669"/>
    <property type="project" value="TreeGrafter"/>
</dbReference>
<keyword evidence="8 12" id="KW-1133">Transmembrane helix</keyword>
<comment type="caution">
    <text evidence="15">The sequence shown here is derived from an EMBL/GenBank/DDBJ whole genome shotgun (WGS) entry which is preliminary data.</text>
</comment>
<dbReference type="Pfam" id="PF00664">
    <property type="entry name" value="ABC_membrane"/>
    <property type="match status" value="2"/>
</dbReference>
<keyword evidence="9 12" id="KW-0472">Membrane</keyword>
<dbReference type="GO" id="GO:0090374">
    <property type="term" value="P:oligopeptide export from mitochondrion"/>
    <property type="evidence" value="ECO:0007669"/>
    <property type="project" value="TreeGrafter"/>
</dbReference>
<evidence type="ECO:0000256" key="5">
    <source>
        <dbReference type="ARBA" id="ARBA00022737"/>
    </source>
</evidence>
<keyword evidence="4 12" id="KW-0812">Transmembrane</keyword>
<feature type="domain" description="ABC transporter" evidence="13">
    <location>
        <begin position="402"/>
        <end position="647"/>
    </location>
</feature>
<evidence type="ECO:0000259" key="14">
    <source>
        <dbReference type="PROSITE" id="PS50929"/>
    </source>
</evidence>
<dbReference type="OrthoDB" id="6500128at2759"/>
<evidence type="ECO:0000256" key="3">
    <source>
        <dbReference type="ARBA" id="ARBA00022448"/>
    </source>
</evidence>
<evidence type="ECO:0000256" key="9">
    <source>
        <dbReference type="ARBA" id="ARBA00023136"/>
    </source>
</evidence>
<feature type="transmembrane region" description="Helical" evidence="12">
    <location>
        <begin position="127"/>
        <end position="148"/>
    </location>
</feature>
<dbReference type="InterPro" id="IPR017871">
    <property type="entry name" value="ABC_transporter-like_CS"/>
</dbReference>
<evidence type="ECO:0000256" key="11">
    <source>
        <dbReference type="SAM" id="MobiDB-lite"/>
    </source>
</evidence>
<dbReference type="SMART" id="SM00382">
    <property type="entry name" value="AAA"/>
    <property type="match status" value="2"/>
</dbReference>
<feature type="transmembrane region" description="Helical" evidence="12">
    <location>
        <begin position="975"/>
        <end position="998"/>
    </location>
</feature>
<evidence type="ECO:0000313" key="15">
    <source>
        <dbReference type="EMBL" id="TQV93830.1"/>
    </source>
</evidence>
<dbReference type="SUPFAM" id="SSF52540">
    <property type="entry name" value="P-loop containing nucleoside triphosphate hydrolases"/>
    <property type="match status" value="2"/>
</dbReference>
<dbReference type="GO" id="GO:0015421">
    <property type="term" value="F:ABC-type oligopeptide transporter activity"/>
    <property type="evidence" value="ECO:0007669"/>
    <property type="project" value="TreeGrafter"/>
</dbReference>
<dbReference type="STRING" id="43265.A0A545VSH0"/>
<dbReference type="PROSITE" id="PS50893">
    <property type="entry name" value="ABC_TRANSPORTER_2"/>
    <property type="match status" value="2"/>
</dbReference>